<evidence type="ECO:0000256" key="1">
    <source>
        <dbReference type="ARBA" id="ARBA00022741"/>
    </source>
</evidence>
<dbReference type="InterPro" id="IPR025943">
    <property type="entry name" value="Sigma_54_int_dom_ATP-bd_2"/>
</dbReference>
<dbReference type="Pfam" id="PF00989">
    <property type="entry name" value="PAS"/>
    <property type="match status" value="1"/>
</dbReference>
<dbReference type="InterPro" id="IPR000014">
    <property type="entry name" value="PAS"/>
</dbReference>
<proteinExistence type="predicted"/>
<dbReference type="InterPro" id="IPR058031">
    <property type="entry name" value="AAA_lid_NorR"/>
</dbReference>
<organism evidence="8 9">
    <name type="scientific">Halobacillus naozhouensis</name>
    <dbReference type="NCBI Taxonomy" id="554880"/>
    <lineage>
        <taxon>Bacteria</taxon>
        <taxon>Bacillati</taxon>
        <taxon>Bacillota</taxon>
        <taxon>Bacilli</taxon>
        <taxon>Bacillales</taxon>
        <taxon>Bacillaceae</taxon>
        <taxon>Halobacillus</taxon>
    </lineage>
</organism>
<dbReference type="InterPro" id="IPR009057">
    <property type="entry name" value="Homeodomain-like_sf"/>
</dbReference>
<dbReference type="SMART" id="SM00091">
    <property type="entry name" value="PAS"/>
    <property type="match status" value="1"/>
</dbReference>
<dbReference type="PANTHER" id="PTHR32071">
    <property type="entry name" value="TRANSCRIPTIONAL REGULATORY PROTEIN"/>
    <property type="match status" value="1"/>
</dbReference>
<sequence>MEMANAKEMLQAILSTIDEGIHAVDASGVTIFYNHIASKLDGLERKEVLGKHLLSNFPSLSTETSTLMKVCQTGEPIFNQHQSYRNIRGVLVDTVNTSLPIKVNGKLVGAVEIAKDLTRIKQLSEKLIDLQARMDSTSGPEKSTNNRTGATFHMTDIITQDPDFLQLKSKAEKVAATTSPVLIYGETGTGKELLVQSIHNASPRHKQPFIAQNCAAIPSSLLESILFGTIKGSYTGATDRPGLFELADGGTLFLDELSSMPLDIQAKLLRVLQNGVIRRVGGTKERAMNLRIIAALNEPPEVCVREKRLRSDLYFRLNVVPLHIPKLKDRRCDIQLLVDHFVQKYNFQFGKLVTKVDERVKDMFHHYEWPGNVRELEHAIESAMNMVEGDRILTEHLPPHITESCAAMKRTSQTPLQPLRKVLLETEERLITQALEQTNGNIQQAANLLQIPRQTLQYKSNKLKLS</sequence>
<dbReference type="EMBL" id="CP121671">
    <property type="protein sequence ID" value="WFT75709.1"/>
    <property type="molecule type" value="Genomic_DNA"/>
</dbReference>
<keyword evidence="5" id="KW-0804">Transcription</keyword>
<feature type="domain" description="PAS" evidence="7">
    <location>
        <begin position="6"/>
        <end position="57"/>
    </location>
</feature>
<dbReference type="Gene3D" id="1.10.8.60">
    <property type="match status" value="1"/>
</dbReference>
<evidence type="ECO:0000256" key="3">
    <source>
        <dbReference type="ARBA" id="ARBA00023015"/>
    </source>
</evidence>
<dbReference type="InterPro" id="IPR035965">
    <property type="entry name" value="PAS-like_dom_sf"/>
</dbReference>
<dbReference type="SMART" id="SM00382">
    <property type="entry name" value="AAA"/>
    <property type="match status" value="1"/>
</dbReference>
<dbReference type="SUPFAM" id="SSF46689">
    <property type="entry name" value="Homeodomain-like"/>
    <property type="match status" value="1"/>
</dbReference>
<dbReference type="InterPro" id="IPR027417">
    <property type="entry name" value="P-loop_NTPase"/>
</dbReference>
<reference evidence="8 9" key="1">
    <citation type="submission" date="2023-04" db="EMBL/GenBank/DDBJ databases">
        <title>Genome sequence of Halobacillus naozhouensis KACC 21980.</title>
        <authorList>
            <person name="Kim S."/>
            <person name="Heo J."/>
            <person name="Kwon S.-W."/>
        </authorList>
    </citation>
    <scope>NUCLEOTIDE SEQUENCE [LARGE SCALE GENOMIC DNA]</scope>
    <source>
        <strain evidence="8 9">KCTC 13234</strain>
    </source>
</reference>
<dbReference type="Pfam" id="PF25601">
    <property type="entry name" value="AAA_lid_14"/>
    <property type="match status" value="1"/>
</dbReference>
<dbReference type="CDD" id="cd00130">
    <property type="entry name" value="PAS"/>
    <property type="match status" value="1"/>
</dbReference>
<dbReference type="CDD" id="cd00009">
    <property type="entry name" value="AAA"/>
    <property type="match status" value="1"/>
</dbReference>
<dbReference type="Gene3D" id="3.30.450.20">
    <property type="entry name" value="PAS domain"/>
    <property type="match status" value="1"/>
</dbReference>
<evidence type="ECO:0000256" key="2">
    <source>
        <dbReference type="ARBA" id="ARBA00022840"/>
    </source>
</evidence>
<dbReference type="PROSITE" id="PS50112">
    <property type="entry name" value="PAS"/>
    <property type="match status" value="1"/>
</dbReference>
<evidence type="ECO:0000259" key="7">
    <source>
        <dbReference type="PROSITE" id="PS50112"/>
    </source>
</evidence>
<keyword evidence="1" id="KW-0547">Nucleotide-binding</keyword>
<dbReference type="SUPFAM" id="SSF52540">
    <property type="entry name" value="P-loop containing nucleoside triphosphate hydrolases"/>
    <property type="match status" value="1"/>
</dbReference>
<dbReference type="InterPro" id="IPR003593">
    <property type="entry name" value="AAA+_ATPase"/>
</dbReference>
<dbReference type="InterPro" id="IPR025662">
    <property type="entry name" value="Sigma_54_int_dom_ATP-bd_1"/>
</dbReference>
<keyword evidence="3" id="KW-0805">Transcription regulation</keyword>
<gene>
    <name evidence="8" type="ORF">P9989_04790</name>
</gene>
<dbReference type="PROSITE" id="PS50045">
    <property type="entry name" value="SIGMA54_INTERACT_4"/>
    <property type="match status" value="1"/>
</dbReference>
<dbReference type="PROSITE" id="PS00688">
    <property type="entry name" value="SIGMA54_INTERACT_3"/>
    <property type="match status" value="1"/>
</dbReference>
<accession>A0ABY8J2D3</accession>
<dbReference type="Pfam" id="PF02954">
    <property type="entry name" value="HTH_8"/>
    <property type="match status" value="1"/>
</dbReference>
<dbReference type="PANTHER" id="PTHR32071:SF74">
    <property type="entry name" value="TRANSCRIPTIONAL ACTIVATOR ROCR"/>
    <property type="match status" value="1"/>
</dbReference>
<dbReference type="InterPro" id="IPR025944">
    <property type="entry name" value="Sigma_54_int_dom_CS"/>
</dbReference>
<evidence type="ECO:0000313" key="9">
    <source>
        <dbReference type="Proteomes" id="UP001221597"/>
    </source>
</evidence>
<dbReference type="Pfam" id="PF00158">
    <property type="entry name" value="Sigma54_activat"/>
    <property type="match status" value="1"/>
</dbReference>
<dbReference type="NCBIfam" id="TIGR00229">
    <property type="entry name" value="sensory_box"/>
    <property type="match status" value="1"/>
</dbReference>
<evidence type="ECO:0000256" key="4">
    <source>
        <dbReference type="ARBA" id="ARBA00023125"/>
    </source>
</evidence>
<keyword evidence="2" id="KW-0067">ATP-binding</keyword>
<dbReference type="PRINTS" id="PR01590">
    <property type="entry name" value="HTHFIS"/>
</dbReference>
<dbReference type="Gene3D" id="1.10.10.60">
    <property type="entry name" value="Homeodomain-like"/>
    <property type="match status" value="1"/>
</dbReference>
<evidence type="ECO:0000313" key="8">
    <source>
        <dbReference type="EMBL" id="WFT75709.1"/>
    </source>
</evidence>
<evidence type="ECO:0000259" key="6">
    <source>
        <dbReference type="PROSITE" id="PS50045"/>
    </source>
</evidence>
<evidence type="ECO:0000256" key="5">
    <source>
        <dbReference type="ARBA" id="ARBA00023163"/>
    </source>
</evidence>
<keyword evidence="4" id="KW-0238">DNA-binding</keyword>
<dbReference type="RefSeq" id="WP_283077675.1">
    <property type="nucleotide sequence ID" value="NZ_CP121671.1"/>
</dbReference>
<protein>
    <submittedName>
        <fullName evidence="8">Sigma 54-interacting transcriptional regulator</fullName>
    </submittedName>
</protein>
<name>A0ABY8J2D3_9BACI</name>
<dbReference type="PROSITE" id="PS00676">
    <property type="entry name" value="SIGMA54_INTERACT_2"/>
    <property type="match status" value="1"/>
</dbReference>
<dbReference type="InterPro" id="IPR002197">
    <property type="entry name" value="HTH_Fis"/>
</dbReference>
<dbReference type="InterPro" id="IPR013767">
    <property type="entry name" value="PAS_fold"/>
</dbReference>
<dbReference type="Proteomes" id="UP001221597">
    <property type="component" value="Chromosome"/>
</dbReference>
<dbReference type="InterPro" id="IPR002078">
    <property type="entry name" value="Sigma_54_int"/>
</dbReference>
<dbReference type="PROSITE" id="PS00675">
    <property type="entry name" value="SIGMA54_INTERACT_1"/>
    <property type="match status" value="1"/>
</dbReference>
<dbReference type="Gene3D" id="3.40.50.300">
    <property type="entry name" value="P-loop containing nucleotide triphosphate hydrolases"/>
    <property type="match status" value="1"/>
</dbReference>
<dbReference type="SUPFAM" id="SSF55785">
    <property type="entry name" value="PYP-like sensor domain (PAS domain)"/>
    <property type="match status" value="1"/>
</dbReference>
<keyword evidence="9" id="KW-1185">Reference proteome</keyword>
<feature type="domain" description="Sigma-54 factor interaction" evidence="6">
    <location>
        <begin position="157"/>
        <end position="385"/>
    </location>
</feature>